<keyword evidence="2" id="KW-1185">Reference proteome</keyword>
<evidence type="ECO:0000313" key="1">
    <source>
        <dbReference type="EMBL" id="GIO39297.1"/>
    </source>
</evidence>
<organism evidence="1 2">
    <name type="scientific">Paenibacillus antibioticophila</name>
    <dbReference type="NCBI Taxonomy" id="1274374"/>
    <lineage>
        <taxon>Bacteria</taxon>
        <taxon>Bacillati</taxon>
        <taxon>Bacillota</taxon>
        <taxon>Bacilli</taxon>
        <taxon>Bacillales</taxon>
        <taxon>Paenibacillaceae</taxon>
        <taxon>Paenibacillus</taxon>
    </lineage>
</organism>
<dbReference type="NCBIfam" id="TIGR01603">
    <property type="entry name" value="maj_tail_phi13"/>
    <property type="match status" value="1"/>
</dbReference>
<reference evidence="1 2" key="1">
    <citation type="submission" date="2021-03" db="EMBL/GenBank/DDBJ databases">
        <title>Antimicrobial resistance genes in bacteria isolated from Japanese honey, and their potential for conferring macrolide and lincosamide resistance in the American foulbrood pathogen Paenibacillus larvae.</title>
        <authorList>
            <person name="Okamoto M."/>
            <person name="Kumagai M."/>
            <person name="Kanamori H."/>
            <person name="Takamatsu D."/>
        </authorList>
    </citation>
    <scope>NUCLEOTIDE SEQUENCE [LARGE SCALE GENOMIC DNA]</scope>
    <source>
        <strain evidence="1 2">J41TS12</strain>
    </source>
</reference>
<name>A0A920CJU7_9BACL</name>
<accession>A0A920CJU7</accession>
<sequence length="194" mass="21011">MAVTTKVPVGLQDIYYAKLVKDDTTGVEYATPKLLALAISANVTPTVNSATLFANDGPVLTANALGEITVEIGVPDISPEDYAELLGATLNSDGVLIDNADDQAPEVALGYKRTMSDGSFVYVWLLKGKFQLPTDEATTKQGETSFQTPTIQAKFLKRINDGNWRFRVSTSQTGVKQEVIDNWFTEVYSGIPTP</sequence>
<dbReference type="EMBL" id="BORR01000020">
    <property type="protein sequence ID" value="GIO39297.1"/>
    <property type="molecule type" value="Genomic_DNA"/>
</dbReference>
<comment type="caution">
    <text evidence="1">The sequence shown here is derived from an EMBL/GenBank/DDBJ whole genome shotgun (WGS) entry which is preliminary data.</text>
</comment>
<proteinExistence type="predicted"/>
<evidence type="ECO:0000313" key="2">
    <source>
        <dbReference type="Proteomes" id="UP000681162"/>
    </source>
</evidence>
<gene>
    <name evidence="1" type="ORF">J41TS12_41580</name>
</gene>
<dbReference type="Proteomes" id="UP000681162">
    <property type="component" value="Unassembled WGS sequence"/>
</dbReference>
<evidence type="ECO:0008006" key="3">
    <source>
        <dbReference type="Google" id="ProtNLM"/>
    </source>
</evidence>
<dbReference type="AlphaFoldDB" id="A0A920CJU7"/>
<dbReference type="InterPro" id="IPR006490">
    <property type="entry name" value="Maj_tail_phi13"/>
</dbReference>
<protein>
    <recommendedName>
        <fullName evidence="3">Phage tail protein</fullName>
    </recommendedName>
</protein>